<feature type="transmembrane region" description="Helical" evidence="1">
    <location>
        <begin position="16"/>
        <end position="38"/>
    </location>
</feature>
<evidence type="ECO:0000313" key="3">
    <source>
        <dbReference type="Proteomes" id="UP001228113"/>
    </source>
</evidence>
<dbReference type="EMBL" id="AP027081">
    <property type="protein sequence ID" value="BDU76896.1"/>
    <property type="molecule type" value="Genomic_DNA"/>
</dbReference>
<name>A0AA48KCC3_9BACT</name>
<keyword evidence="1" id="KW-1133">Transmembrane helix</keyword>
<dbReference type="AlphaFoldDB" id="A0AA48KCC3"/>
<keyword evidence="1" id="KW-0812">Transmembrane</keyword>
<proteinExistence type="predicted"/>
<protein>
    <submittedName>
        <fullName evidence="2">Uncharacterized protein</fullName>
    </submittedName>
</protein>
<evidence type="ECO:0000313" key="2">
    <source>
        <dbReference type="EMBL" id="BDU76896.1"/>
    </source>
</evidence>
<dbReference type="KEGG" id="msea:METESE_18540"/>
<organism evidence="2 3">
    <name type="scientific">Mesoterricola sediminis</name>
    <dbReference type="NCBI Taxonomy" id="2927980"/>
    <lineage>
        <taxon>Bacteria</taxon>
        <taxon>Pseudomonadati</taxon>
        <taxon>Acidobacteriota</taxon>
        <taxon>Holophagae</taxon>
        <taxon>Holophagales</taxon>
        <taxon>Holophagaceae</taxon>
        <taxon>Mesoterricola</taxon>
    </lineage>
</organism>
<accession>A0AA48KCC3</accession>
<keyword evidence="3" id="KW-1185">Reference proteome</keyword>
<dbReference type="RefSeq" id="WP_243330947.1">
    <property type="nucleotide sequence ID" value="NZ_AP027081.1"/>
</dbReference>
<dbReference type="Proteomes" id="UP001228113">
    <property type="component" value="Chromosome"/>
</dbReference>
<gene>
    <name evidence="2" type="ORF">METESE_18540</name>
</gene>
<keyword evidence="1" id="KW-0472">Membrane</keyword>
<reference evidence="2" key="1">
    <citation type="journal article" date="2023" name="Int. J. Syst. Evol. Microbiol.">
        <title>Mesoterricola silvestris gen. nov., sp. nov., Mesoterricola sediminis sp. nov., Geothrix oryzae sp. nov., Geothrix edaphica sp. nov., Geothrix rubra sp. nov., and Geothrix limicola sp. nov., six novel members of Acidobacteriota isolated from soils.</title>
        <authorList>
            <person name="Itoh H."/>
            <person name="Sugisawa Y."/>
            <person name="Mise K."/>
            <person name="Xu Z."/>
            <person name="Kuniyasu M."/>
            <person name="Ushijima N."/>
            <person name="Kawano K."/>
            <person name="Kobayashi E."/>
            <person name="Shiratori Y."/>
            <person name="Masuda Y."/>
            <person name="Senoo K."/>
        </authorList>
    </citation>
    <scope>NUCLEOTIDE SEQUENCE</scope>
    <source>
        <strain evidence="2">W786</strain>
    </source>
</reference>
<sequence length="79" mass="8899">MPPPTFSEHLRQTWPLSAIAAGLAGYLILVLGKGVFYTNQGPVRRDRDPEGYRRWVRRFSLLLALCVATVLLTFLLARA</sequence>
<evidence type="ECO:0000256" key="1">
    <source>
        <dbReference type="SAM" id="Phobius"/>
    </source>
</evidence>
<feature type="transmembrane region" description="Helical" evidence="1">
    <location>
        <begin position="59"/>
        <end position="77"/>
    </location>
</feature>